<feature type="region of interest" description="Disordered" evidence="2">
    <location>
        <begin position="304"/>
        <end position="329"/>
    </location>
</feature>
<feature type="region of interest" description="Disordered" evidence="2">
    <location>
        <begin position="236"/>
        <end position="276"/>
    </location>
</feature>
<gene>
    <name evidence="4" type="ORF">SEMRO_165_G073910.1</name>
</gene>
<keyword evidence="1" id="KW-0175">Coiled coil</keyword>
<feature type="compositionally biased region" description="Low complexity" evidence="2">
    <location>
        <begin position="241"/>
        <end position="257"/>
    </location>
</feature>
<feature type="transmembrane region" description="Helical" evidence="3">
    <location>
        <begin position="73"/>
        <end position="93"/>
    </location>
</feature>
<feature type="region of interest" description="Disordered" evidence="2">
    <location>
        <begin position="103"/>
        <end position="142"/>
    </location>
</feature>
<feature type="compositionally biased region" description="Low complexity" evidence="2">
    <location>
        <begin position="125"/>
        <end position="136"/>
    </location>
</feature>
<keyword evidence="3" id="KW-1133">Transmembrane helix</keyword>
<feature type="coiled-coil region" evidence="1">
    <location>
        <begin position="443"/>
        <end position="484"/>
    </location>
</feature>
<feature type="compositionally biased region" description="Low complexity" evidence="2">
    <location>
        <begin position="304"/>
        <end position="315"/>
    </location>
</feature>
<dbReference type="AlphaFoldDB" id="A0A9N8HB00"/>
<proteinExistence type="predicted"/>
<comment type="caution">
    <text evidence="4">The sequence shown here is derived from an EMBL/GenBank/DDBJ whole genome shotgun (WGS) entry which is preliminary data.</text>
</comment>
<evidence type="ECO:0000256" key="3">
    <source>
        <dbReference type="SAM" id="Phobius"/>
    </source>
</evidence>
<organism evidence="4 5">
    <name type="scientific">Seminavis robusta</name>
    <dbReference type="NCBI Taxonomy" id="568900"/>
    <lineage>
        <taxon>Eukaryota</taxon>
        <taxon>Sar</taxon>
        <taxon>Stramenopiles</taxon>
        <taxon>Ochrophyta</taxon>
        <taxon>Bacillariophyta</taxon>
        <taxon>Bacillariophyceae</taxon>
        <taxon>Bacillariophycidae</taxon>
        <taxon>Naviculales</taxon>
        <taxon>Naviculaceae</taxon>
        <taxon>Seminavis</taxon>
    </lineage>
</organism>
<feature type="compositionally biased region" description="Basic and acidic residues" evidence="2">
    <location>
        <begin position="183"/>
        <end position="194"/>
    </location>
</feature>
<feature type="compositionally biased region" description="Polar residues" evidence="2">
    <location>
        <begin position="195"/>
        <end position="210"/>
    </location>
</feature>
<keyword evidence="5" id="KW-1185">Reference proteome</keyword>
<evidence type="ECO:0000313" key="4">
    <source>
        <dbReference type="EMBL" id="CAB9503428.1"/>
    </source>
</evidence>
<dbReference type="EMBL" id="CAICTM010000164">
    <property type="protein sequence ID" value="CAB9503428.1"/>
    <property type="molecule type" value="Genomic_DNA"/>
</dbReference>
<keyword evidence="3" id="KW-0812">Transmembrane</keyword>
<keyword evidence="3" id="KW-0472">Membrane</keyword>
<evidence type="ECO:0000256" key="2">
    <source>
        <dbReference type="SAM" id="MobiDB-lite"/>
    </source>
</evidence>
<protein>
    <submittedName>
        <fullName evidence="4">Uncharacterized protein</fullName>
    </submittedName>
</protein>
<evidence type="ECO:0000256" key="1">
    <source>
        <dbReference type="SAM" id="Coils"/>
    </source>
</evidence>
<evidence type="ECO:0000313" key="5">
    <source>
        <dbReference type="Proteomes" id="UP001153069"/>
    </source>
</evidence>
<feature type="region of interest" description="Disordered" evidence="2">
    <location>
        <begin position="176"/>
        <end position="223"/>
    </location>
</feature>
<dbReference type="Proteomes" id="UP001153069">
    <property type="component" value="Unassembled WGS sequence"/>
</dbReference>
<accession>A0A9N8HB00</accession>
<sequence length="490" mass="56537">MMLSVWFDSPYLYNDSSEDSHSFSEVTTTTEATTMTSFFQVIEGLVDTSAKPVDISASMPIIGMMEPPAVLDVMAVAFLLVYLWVQCVLYVFFKSTKPKKSRRTSMPLLVESPENTPVKKLHGDSSSTCSSSTPSSINNLPKLQQFPSEDDLLTKSKLLLLLQEANQTIDSLEHKLKASQSESQREPNRSRSPETTRSVTPDSSNNNTITKEQETMEQEEWNAERNALQETIRAQHEKLQKQQGQLQKQHDQLQQQQEHSKLKALAQANQDQTRKEQEWNLERNVLQESIRALQDQLQKQQDQLQKQQDQLQKQQEQSKRKALSQPVKQQQQQTTLLQTRCRDLEQQVASFQSQNTLLKQQLESLQRFRAADAETLELLHTSINVKTELIQELQQQDSSNKDVEGRESQIQLLEKIQPLEHDLSPHVVKQEQPEESQEPTTERAEILALVLKQQQELEEAQRRNQGHRERIQELEECLQEANHHHKHMTP</sequence>
<name>A0A9N8HB00_9STRA</name>
<reference evidence="4" key="1">
    <citation type="submission" date="2020-06" db="EMBL/GenBank/DDBJ databases">
        <authorList>
            <consortium name="Plant Systems Biology data submission"/>
        </authorList>
    </citation>
    <scope>NUCLEOTIDE SEQUENCE</scope>
    <source>
        <strain evidence="4">D6</strain>
    </source>
</reference>